<dbReference type="Gramene" id="OMERI11G01300.1">
    <property type="protein sequence ID" value="OMERI11G01300.1"/>
    <property type="gene ID" value="OMERI11G01300"/>
</dbReference>
<reference evidence="2" key="1">
    <citation type="submission" date="2015-04" db="UniProtKB">
        <authorList>
            <consortium name="EnsemblPlants"/>
        </authorList>
    </citation>
    <scope>IDENTIFICATION</scope>
</reference>
<organism evidence="2">
    <name type="scientific">Oryza meridionalis</name>
    <dbReference type="NCBI Taxonomy" id="40149"/>
    <lineage>
        <taxon>Eukaryota</taxon>
        <taxon>Viridiplantae</taxon>
        <taxon>Streptophyta</taxon>
        <taxon>Embryophyta</taxon>
        <taxon>Tracheophyta</taxon>
        <taxon>Spermatophyta</taxon>
        <taxon>Magnoliopsida</taxon>
        <taxon>Liliopsida</taxon>
        <taxon>Poales</taxon>
        <taxon>Poaceae</taxon>
        <taxon>BOP clade</taxon>
        <taxon>Oryzoideae</taxon>
        <taxon>Oryzeae</taxon>
        <taxon>Oryzinae</taxon>
        <taxon>Oryza</taxon>
    </lineage>
</organism>
<feature type="region of interest" description="Disordered" evidence="1">
    <location>
        <begin position="113"/>
        <end position="150"/>
    </location>
</feature>
<dbReference type="HOGENOM" id="CLU_1743416_0_0_1"/>
<dbReference type="Proteomes" id="UP000008021">
    <property type="component" value="Chromosome 11"/>
</dbReference>
<dbReference type="AlphaFoldDB" id="A0A0E0F1S8"/>
<accession>A0A0E0F1S8</accession>
<feature type="compositionally biased region" description="Basic and acidic residues" evidence="1">
    <location>
        <begin position="139"/>
        <end position="150"/>
    </location>
</feature>
<dbReference type="EnsemblPlants" id="OMERI11G01300.1">
    <property type="protein sequence ID" value="OMERI11G01300.1"/>
    <property type="gene ID" value="OMERI11G01300"/>
</dbReference>
<proteinExistence type="predicted"/>
<evidence type="ECO:0000313" key="3">
    <source>
        <dbReference type="Proteomes" id="UP000008021"/>
    </source>
</evidence>
<keyword evidence="3" id="KW-1185">Reference proteome</keyword>
<reference evidence="2" key="2">
    <citation type="submission" date="2018-05" db="EMBL/GenBank/DDBJ databases">
        <title>OmerRS3 (Oryza meridionalis Reference Sequence Version 3).</title>
        <authorList>
            <person name="Zhang J."/>
            <person name="Kudrna D."/>
            <person name="Lee S."/>
            <person name="Talag J."/>
            <person name="Welchert J."/>
            <person name="Wing R.A."/>
        </authorList>
    </citation>
    <scope>NUCLEOTIDE SEQUENCE [LARGE SCALE GENOMIC DNA]</scope>
    <source>
        <strain evidence="2">cv. OR44</strain>
    </source>
</reference>
<protein>
    <submittedName>
        <fullName evidence="2">Uncharacterized protein</fullName>
    </submittedName>
</protein>
<sequence>MSSQSELLLLDPLSFSSFLLLSCRLRSTSFRGSFSPTGVAPLDRSSASAFSSLSLLRSSTSFAISSRCLRSSSSSISFSSLANLFSSAFLFAFSTLLSSAFAPLSPSFANLLPSRPKPSPSPEEPNLSTSLQNHLMLTQKEENKRHENPE</sequence>
<evidence type="ECO:0000256" key="1">
    <source>
        <dbReference type="SAM" id="MobiDB-lite"/>
    </source>
</evidence>
<name>A0A0E0F1S8_9ORYZ</name>
<evidence type="ECO:0000313" key="2">
    <source>
        <dbReference type="EnsemblPlants" id="OMERI11G01300.1"/>
    </source>
</evidence>